<evidence type="ECO:0000256" key="10">
    <source>
        <dbReference type="RuleBase" id="RU003357"/>
    </source>
</evidence>
<feature type="domain" description="TonB-dependent receptor-like beta-barrel" evidence="13">
    <location>
        <begin position="440"/>
        <end position="866"/>
    </location>
</feature>
<evidence type="ECO:0000259" key="14">
    <source>
        <dbReference type="Pfam" id="PF07715"/>
    </source>
</evidence>
<dbReference type="SUPFAM" id="SSF56935">
    <property type="entry name" value="Porins"/>
    <property type="match status" value="1"/>
</dbReference>
<evidence type="ECO:0000256" key="2">
    <source>
        <dbReference type="ARBA" id="ARBA00022448"/>
    </source>
</evidence>
<dbReference type="InterPro" id="IPR012910">
    <property type="entry name" value="Plug_dom"/>
</dbReference>
<dbReference type="InterPro" id="IPR000531">
    <property type="entry name" value="Beta-barrel_TonB"/>
</dbReference>
<comment type="subcellular location">
    <subcellularLocation>
        <location evidence="1">Cell outer membrane</location>
        <topology evidence="1">Multi-pass membrane protein</topology>
    </subcellularLocation>
</comment>
<keyword evidence="2" id="KW-0813">Transport</keyword>
<keyword evidence="8 15" id="KW-0675">Receptor</keyword>
<keyword evidence="5 12" id="KW-0732">Signal</keyword>
<name>A0ABN6L9T9_9BACT</name>
<dbReference type="EMBL" id="AP025292">
    <property type="protein sequence ID" value="BDC99987.1"/>
    <property type="molecule type" value="Genomic_DNA"/>
</dbReference>
<dbReference type="Gene3D" id="2.170.130.10">
    <property type="entry name" value="TonB-dependent receptor, plug domain"/>
    <property type="match status" value="1"/>
</dbReference>
<evidence type="ECO:0000313" key="15">
    <source>
        <dbReference type="EMBL" id="BDC99987.1"/>
    </source>
</evidence>
<evidence type="ECO:0000313" key="16">
    <source>
        <dbReference type="Proteomes" id="UP001354989"/>
    </source>
</evidence>
<dbReference type="InterPro" id="IPR039426">
    <property type="entry name" value="TonB-dep_rcpt-like"/>
</dbReference>
<dbReference type="RefSeq" id="WP_332922392.1">
    <property type="nucleotide sequence ID" value="NZ_AP025292.1"/>
</dbReference>
<evidence type="ECO:0000256" key="6">
    <source>
        <dbReference type="ARBA" id="ARBA00023077"/>
    </source>
</evidence>
<evidence type="ECO:0000256" key="8">
    <source>
        <dbReference type="ARBA" id="ARBA00023170"/>
    </source>
</evidence>
<dbReference type="InterPro" id="IPR008969">
    <property type="entry name" value="CarboxyPept-like_regulatory"/>
</dbReference>
<dbReference type="Gene3D" id="2.60.40.1120">
    <property type="entry name" value="Carboxypeptidase-like, regulatory domain"/>
    <property type="match status" value="1"/>
</dbReference>
<keyword evidence="3" id="KW-1134">Transmembrane beta strand</keyword>
<dbReference type="Gene3D" id="2.40.170.20">
    <property type="entry name" value="TonB-dependent receptor, beta-barrel domain"/>
    <property type="match status" value="1"/>
</dbReference>
<keyword evidence="9" id="KW-0998">Cell outer membrane</keyword>
<feature type="domain" description="TonB-dependent receptor plug" evidence="14">
    <location>
        <begin position="249"/>
        <end position="326"/>
    </location>
</feature>
<accession>A0ABN6L9T9</accession>
<dbReference type="InterPro" id="IPR036942">
    <property type="entry name" value="Beta-barrel_TonB_sf"/>
</dbReference>
<keyword evidence="16" id="KW-1185">Reference proteome</keyword>
<protein>
    <submittedName>
        <fullName evidence="15">TonB-dependent receptor</fullName>
    </submittedName>
</protein>
<keyword evidence="4" id="KW-0812">Transmembrane</keyword>
<feature type="signal peptide" evidence="12">
    <location>
        <begin position="1"/>
        <end position="23"/>
    </location>
</feature>
<comment type="similarity">
    <text evidence="10">Belongs to the TonB-dependent receptor family.</text>
</comment>
<dbReference type="SUPFAM" id="SSF49464">
    <property type="entry name" value="Carboxypeptidase regulatory domain-like"/>
    <property type="match status" value="1"/>
</dbReference>
<dbReference type="Pfam" id="PF00593">
    <property type="entry name" value="TonB_dep_Rec_b-barrel"/>
    <property type="match status" value="1"/>
</dbReference>
<feature type="chain" id="PRO_5045154645" evidence="12">
    <location>
        <begin position="24"/>
        <end position="905"/>
    </location>
</feature>
<dbReference type="PANTHER" id="PTHR30069:SF29">
    <property type="entry name" value="HEMOGLOBIN AND HEMOGLOBIN-HAPTOGLOBIN-BINDING PROTEIN 1-RELATED"/>
    <property type="match status" value="1"/>
</dbReference>
<dbReference type="Proteomes" id="UP001354989">
    <property type="component" value="Chromosome"/>
</dbReference>
<evidence type="ECO:0000256" key="1">
    <source>
        <dbReference type="ARBA" id="ARBA00004571"/>
    </source>
</evidence>
<keyword evidence="7 10" id="KW-0472">Membrane</keyword>
<evidence type="ECO:0000256" key="3">
    <source>
        <dbReference type="ARBA" id="ARBA00022452"/>
    </source>
</evidence>
<proteinExistence type="inferred from homology"/>
<evidence type="ECO:0000256" key="12">
    <source>
        <dbReference type="SAM" id="SignalP"/>
    </source>
</evidence>
<dbReference type="Pfam" id="PF13715">
    <property type="entry name" value="CarbopepD_reg_2"/>
    <property type="match status" value="1"/>
</dbReference>
<evidence type="ECO:0000256" key="7">
    <source>
        <dbReference type="ARBA" id="ARBA00023136"/>
    </source>
</evidence>
<evidence type="ECO:0000256" key="5">
    <source>
        <dbReference type="ARBA" id="ARBA00022729"/>
    </source>
</evidence>
<keyword evidence="6 10" id="KW-0798">TonB box</keyword>
<feature type="compositionally biased region" description="Gly residues" evidence="11">
    <location>
        <begin position="403"/>
        <end position="417"/>
    </location>
</feature>
<feature type="region of interest" description="Disordered" evidence="11">
    <location>
        <begin position="392"/>
        <end position="418"/>
    </location>
</feature>
<dbReference type="PANTHER" id="PTHR30069">
    <property type="entry name" value="TONB-DEPENDENT OUTER MEMBRANE RECEPTOR"/>
    <property type="match status" value="1"/>
</dbReference>
<organism evidence="15 16">
    <name type="scientific">Persicobacter psychrovividus</name>
    <dbReference type="NCBI Taxonomy" id="387638"/>
    <lineage>
        <taxon>Bacteria</taxon>
        <taxon>Pseudomonadati</taxon>
        <taxon>Bacteroidota</taxon>
        <taxon>Cytophagia</taxon>
        <taxon>Cytophagales</taxon>
        <taxon>Persicobacteraceae</taxon>
        <taxon>Persicobacter</taxon>
    </lineage>
</organism>
<evidence type="ECO:0000259" key="13">
    <source>
        <dbReference type="Pfam" id="PF00593"/>
    </source>
</evidence>
<gene>
    <name evidence="15" type="ORF">PEPS_22680</name>
</gene>
<evidence type="ECO:0000256" key="4">
    <source>
        <dbReference type="ARBA" id="ARBA00022692"/>
    </source>
</evidence>
<evidence type="ECO:0000256" key="11">
    <source>
        <dbReference type="SAM" id="MobiDB-lite"/>
    </source>
</evidence>
<reference evidence="15 16" key="1">
    <citation type="submission" date="2021-12" db="EMBL/GenBank/DDBJ databases">
        <title>Genome sequencing of bacteria with rrn-lacking chromosome and rrn-plasmid.</title>
        <authorList>
            <person name="Anda M."/>
            <person name="Iwasaki W."/>
        </authorList>
    </citation>
    <scope>NUCLEOTIDE SEQUENCE [LARGE SCALE GENOMIC DNA]</scope>
    <source>
        <strain evidence="15 16">NBRC 101262</strain>
    </source>
</reference>
<dbReference type="InterPro" id="IPR037066">
    <property type="entry name" value="Plug_dom_sf"/>
</dbReference>
<evidence type="ECO:0000256" key="9">
    <source>
        <dbReference type="ARBA" id="ARBA00023237"/>
    </source>
</evidence>
<dbReference type="Pfam" id="PF07715">
    <property type="entry name" value="Plug"/>
    <property type="match status" value="1"/>
</dbReference>
<sequence length="905" mass="102205">MYRFLTLATFSCLSLLIPIMGFAQKTPIDQKIKVTHNYLGRTKNQILQHLIVHKNLRKDGPEKIFSDELTDMKFYRKAPIKEVLDDLFEGTDFHYKLMADRTLVIRKTDVKINALDQIDATRSNFSLLGTVKDFVTGEPLPYATIQFAYGTGKVSSTTNLEGLFNLKNVASDTVTLLVKYLGYQTVNYKLTPERIKNNHVTILMENDAMELEQVVISDFKENQIMKLSGEPGRMAISPAQLRGLPSLGEKDIFRSLQLLPGISGTNETSSGLYVRGGTPDQNLILLDHIPIFHVDHLYGFFSAFNTQALKDVQVYKGGFGVPYGGKMSSVVDITGKKGNAEYWQGNVNLSGLSASALLDGPINNGKGSALIAFRRSFQSSLFNNINDVYDNGNTVAPTPPGGGPGGGRPGGGGGGGRVQSQPSLYFWDLNAKVSHQLGEKDQLSFSYYQGKDNMDNSRSFSISRPGTESVDISAIDENYWGNIGSNMQWNRQWNHRLFSSLNLSYSQYFNNRERSANVGRNEEEPPMDIENNSIEDLRLQWDFDYNLSDRHQLKMGSQIDFNRAQYEWYNQDTTYADHQLQGNTFAFYLQDEWKIGSALSLTGGLRTTYYDITDQFYSSARLSARLKIAPNTHLKGAVGNYYQFSSRITRDNIDDRPREFWLIADGDHLPVGQSTHYLLGLTHEWNNLVLDAELFYKTIDGLSEYSSAGPANSGRPGGSIDIGEENFYQGTGYTQGMELLLQKKAGNFTGWVGYTLSQVVYDFPELTDQPFYALHDQTHEFKMVGNYKWNSWIFAGSWIYGTGKPYTAVLGSYTSTLPDGSLDYHPILSDKNEYRLPDYHRLDVSITHEWKLSRRSALDVGITFFNLYNRDNVWYKQYDIVEGELIETEVNTLGFTPNFFINLKF</sequence>